<evidence type="ECO:0000256" key="1">
    <source>
        <dbReference type="SAM" id="Coils"/>
    </source>
</evidence>
<feature type="signal peptide" evidence="2">
    <location>
        <begin position="1"/>
        <end position="24"/>
    </location>
</feature>
<keyword evidence="1" id="KW-0175">Coiled coil</keyword>
<feature type="chain" id="PRO_5043358413" evidence="2">
    <location>
        <begin position="25"/>
        <end position="498"/>
    </location>
</feature>
<reference evidence="3" key="1">
    <citation type="submission" date="2023-08" db="EMBL/GenBank/DDBJ databases">
        <authorList>
            <person name="Messyasz A."/>
            <person name="Mannisto M.K."/>
            <person name="Kerkhof L.J."/>
            <person name="Haggblom M."/>
        </authorList>
    </citation>
    <scope>NUCLEOTIDE SEQUENCE</scope>
    <source>
        <strain evidence="3">X5P6</strain>
    </source>
</reference>
<reference evidence="3" key="2">
    <citation type="journal article" date="2024" name="Environ. Microbiol.">
        <title>Genome analysis and description of Tunturibacter gen. nov. expands the diversity of Terriglobia in tundra soils.</title>
        <authorList>
            <person name="Messyasz A."/>
            <person name="Mannisto M.K."/>
            <person name="Kerkhof L.J."/>
            <person name="Haggblom M.M."/>
        </authorList>
    </citation>
    <scope>NUCLEOTIDE SEQUENCE</scope>
    <source>
        <strain evidence="3">X5P6</strain>
    </source>
</reference>
<protein>
    <submittedName>
        <fullName evidence="3">Outer membrane beta-barrel protein</fullName>
    </submittedName>
</protein>
<dbReference type="EMBL" id="CP132942">
    <property type="protein sequence ID" value="XCB34912.1"/>
    <property type="molecule type" value="Genomic_DNA"/>
</dbReference>
<proteinExistence type="predicted"/>
<sequence>MRRFNRFFLLSLFAALLSGIVGNAQTTVAPPPNADVEELKQTVRDLALRVSALEAELQKQRTVQTTEIATLRPAALTLAPAADIRRSVEAVSSSGAAPVPATIAATPQAPAAQSSPVAAVLPTQLPGGATLNYMFDGYYGYDLNHPIGRVLYLRAYDVLSNAFSVNQADVVFALDPDVANGRRYGVRVDLQFGQATSTLQGNPANEARPDIYRNIFQAYGTYVVPLGKGLTVDFGKWSSSLGIEGNYTKDQVNYSRSFFFNYLPFYQAGLRTSFKVNDKLALNYWVVNGTNQTEPNNSFKDELFGFTAQPTKKILWNFNYYLGQDHPDSQPATNCTAPVQPGLCLQAINPAPDGKIHIFDSYVTWNATPKLTFSLEGDYVIEREWAHAEPGESSAPSHVDGGAAYARYQLTPKMALGGRTEYLSDRGGLFSGTTQALKEFTGTYEYKFGEGFLARAEYRRDWSNVPYFLTNKPGVLTADQPTMTVGMVWWVGGKQGAW</sequence>
<evidence type="ECO:0000256" key="2">
    <source>
        <dbReference type="SAM" id="SignalP"/>
    </source>
</evidence>
<name>A0AAU7ZVG3_9BACT</name>
<dbReference type="AlphaFoldDB" id="A0AAU7ZVG3"/>
<keyword evidence="2" id="KW-0732">Signal</keyword>
<feature type="coiled-coil region" evidence="1">
    <location>
        <begin position="36"/>
        <end position="63"/>
    </location>
</feature>
<accession>A0AAU7ZVG3</accession>
<dbReference type="RefSeq" id="WP_353066472.1">
    <property type="nucleotide sequence ID" value="NZ_CP132942.1"/>
</dbReference>
<organism evidence="3">
    <name type="scientific">Tunturiibacter psychrotolerans</name>
    <dbReference type="NCBI Taxonomy" id="3069686"/>
    <lineage>
        <taxon>Bacteria</taxon>
        <taxon>Pseudomonadati</taxon>
        <taxon>Acidobacteriota</taxon>
        <taxon>Terriglobia</taxon>
        <taxon>Terriglobales</taxon>
        <taxon>Acidobacteriaceae</taxon>
        <taxon>Tunturiibacter</taxon>
    </lineage>
</organism>
<dbReference type="Pfam" id="PF07642">
    <property type="entry name" value="BBP2"/>
    <property type="match status" value="1"/>
</dbReference>
<dbReference type="KEGG" id="tpsc:RBB77_08450"/>
<gene>
    <name evidence="3" type="ORF">RBB77_08450</name>
</gene>
<dbReference type="InterPro" id="IPR011486">
    <property type="entry name" value="BBP2"/>
</dbReference>
<evidence type="ECO:0000313" key="3">
    <source>
        <dbReference type="EMBL" id="XCB34912.1"/>
    </source>
</evidence>